<dbReference type="InterPro" id="IPR022488">
    <property type="entry name" value="PPK2-related"/>
</dbReference>
<keyword evidence="3" id="KW-1185">Reference proteome</keyword>
<dbReference type="PANTHER" id="PTHR34383">
    <property type="entry name" value="POLYPHOSPHATE:AMP PHOSPHOTRANSFERASE-RELATED"/>
    <property type="match status" value="1"/>
</dbReference>
<feature type="domain" description="Polyphosphate kinase-2-related" evidence="1">
    <location>
        <begin position="10"/>
        <end position="233"/>
    </location>
</feature>
<gene>
    <name evidence="2" type="primary">pap</name>
    <name evidence="2" type="ORF">IQ217_04425</name>
</gene>
<dbReference type="Pfam" id="PF03976">
    <property type="entry name" value="PPK2"/>
    <property type="match status" value="2"/>
</dbReference>
<dbReference type="SUPFAM" id="SSF52540">
    <property type="entry name" value="P-loop containing nucleoside triphosphate hydrolases"/>
    <property type="match status" value="2"/>
</dbReference>
<organism evidence="2 3">
    <name type="scientific">Synechocystis salina LEGE 00031</name>
    <dbReference type="NCBI Taxonomy" id="1828736"/>
    <lineage>
        <taxon>Bacteria</taxon>
        <taxon>Bacillati</taxon>
        <taxon>Cyanobacteriota</taxon>
        <taxon>Cyanophyceae</taxon>
        <taxon>Synechococcales</taxon>
        <taxon>Merismopediaceae</taxon>
        <taxon>Synechocystis</taxon>
    </lineage>
</organism>
<feature type="domain" description="Polyphosphate kinase-2-related" evidence="1">
    <location>
        <begin position="270"/>
        <end position="496"/>
    </location>
</feature>
<dbReference type="InterPro" id="IPR022489">
    <property type="entry name" value="PolyP_AMP_Tfrase"/>
</dbReference>
<comment type="caution">
    <text evidence="2">The sequence shown here is derived from an EMBL/GenBank/DDBJ whole genome shotgun (WGS) entry which is preliminary data.</text>
</comment>
<dbReference type="Proteomes" id="UP000658720">
    <property type="component" value="Unassembled WGS sequence"/>
</dbReference>
<reference evidence="2 3" key="1">
    <citation type="submission" date="2020-10" db="EMBL/GenBank/DDBJ databases">
        <authorList>
            <person name="Castelo-Branco R."/>
            <person name="Eusebio N."/>
            <person name="Adriana R."/>
            <person name="Vieira A."/>
            <person name="Brugerolle De Fraissinette N."/>
            <person name="Rezende De Castro R."/>
            <person name="Schneider M.P."/>
            <person name="Vasconcelos V."/>
            <person name="Leao P.N."/>
        </authorList>
    </citation>
    <scope>NUCLEOTIDE SEQUENCE [LARGE SCALE GENOMIC DNA]</scope>
    <source>
        <strain evidence="2 3">LEGE 00031</strain>
    </source>
</reference>
<dbReference type="RefSeq" id="WP_194019056.1">
    <property type="nucleotide sequence ID" value="NZ_JADEVV010000008.1"/>
</dbReference>
<dbReference type="EMBL" id="JADEVV010000008">
    <property type="protein sequence ID" value="MBE9253119.1"/>
    <property type="molecule type" value="Genomic_DNA"/>
</dbReference>
<protein>
    <submittedName>
        <fullName evidence="2">Polyphosphate:AMP phosphotransferase</fullName>
    </submittedName>
</protein>
<dbReference type="PANTHER" id="PTHR34383:SF3">
    <property type="entry name" value="POLYPHOSPHATE:AMP PHOSPHOTRANSFERASE"/>
    <property type="match status" value="1"/>
</dbReference>
<evidence type="ECO:0000259" key="1">
    <source>
        <dbReference type="Pfam" id="PF03976"/>
    </source>
</evidence>
<proteinExistence type="predicted"/>
<dbReference type="Gene3D" id="3.40.50.300">
    <property type="entry name" value="P-loop containing nucleotide triphosphate hydrolases"/>
    <property type="match status" value="2"/>
</dbReference>
<evidence type="ECO:0000313" key="2">
    <source>
        <dbReference type="EMBL" id="MBE9253119.1"/>
    </source>
</evidence>
<sequence length="500" mass="58937">MLDALDLSLKLDKESYKEQLEDLMRQLRSLQQSCWEEKIPVIIVLEGWAAAGKGTLLKKIVNYMDPRGFSVNPIFAANEQERMYPFLWRFWQKLPPKGSLGFFYHSWYTNCLEERLFGRIPAAQVPLVMRDINAFERQLVEDGAAIAKFWVHISQKELKKRLKKYEADELEMWRVRPEDWQQEKRYQEYSALVEEMLTYTSTGYGPWTLVEGDCERWSRVKVLSQLVAVIVQALDQKRARANVKIELSPPQKELLPTEPNFLAKVDLSAQLSKDDYRQRLRDSQIELRKLQAKIYQEKVPVIALFEGWDAAGKGGAIKRLTDTLDPRSYQVNTFAAPTEEEAQFHYLWRFWRRIPPGGKIGIFDRSWYGRVMVERVEGFAREKEWLRAYREINEFEAELTAEGYVVVKFFLHISPEEQLARFEERQNNPFKQYKLTDEDWRNREKWPLYDVAVNQMIARTNTPAAPWTVVPANDKYFARVQVIQTVVEAVKMELKRRGKD</sequence>
<dbReference type="NCBIfam" id="TIGR03708">
    <property type="entry name" value="poly_P_AMP_trns"/>
    <property type="match status" value="1"/>
</dbReference>
<dbReference type="InterPro" id="IPR027417">
    <property type="entry name" value="P-loop_NTPase"/>
</dbReference>
<evidence type="ECO:0000313" key="3">
    <source>
        <dbReference type="Proteomes" id="UP000658720"/>
    </source>
</evidence>
<name>A0ABR9VP58_9SYNC</name>
<accession>A0ABR9VP58</accession>